<keyword evidence="1 4" id="KW-0808">Transferase</keyword>
<accession>A0A4R1RIJ5</accession>
<keyword evidence="2" id="KW-0012">Acyltransferase</keyword>
<comment type="caution">
    <text evidence="4">The sequence shown here is derived from an EMBL/GenBank/DDBJ whole genome shotgun (WGS) entry which is preliminary data.</text>
</comment>
<dbReference type="AlphaFoldDB" id="A0A4R1RIJ5"/>
<proteinExistence type="predicted"/>
<organism evidence="4 5">
    <name type="scientific">Hydrogenispora ethanolica</name>
    <dbReference type="NCBI Taxonomy" id="1082276"/>
    <lineage>
        <taxon>Bacteria</taxon>
        <taxon>Bacillati</taxon>
        <taxon>Bacillota</taxon>
        <taxon>Hydrogenispora</taxon>
    </lineage>
</organism>
<name>A0A4R1RIJ5_HYDET</name>
<dbReference type="RefSeq" id="WP_243662927.1">
    <property type="nucleotide sequence ID" value="NZ_SLUN01000016.1"/>
</dbReference>
<evidence type="ECO:0000313" key="4">
    <source>
        <dbReference type="EMBL" id="TCL65921.1"/>
    </source>
</evidence>
<protein>
    <submittedName>
        <fullName evidence="4">Acetyltransferase (GNAT) family protein</fullName>
    </submittedName>
</protein>
<evidence type="ECO:0000259" key="3">
    <source>
        <dbReference type="PROSITE" id="PS51186"/>
    </source>
</evidence>
<evidence type="ECO:0000256" key="1">
    <source>
        <dbReference type="ARBA" id="ARBA00022679"/>
    </source>
</evidence>
<dbReference type="Pfam" id="PF00583">
    <property type="entry name" value="Acetyltransf_1"/>
    <property type="match status" value="1"/>
</dbReference>
<sequence>MQFQVREKTDADGEWLLLCLKENWGSEKIVTRGRVHQALELPGFIAEQNGKPAGVALYHIGDKACELVLLQSLIERIGIGSALLDAIKRLAADRGCRRVWLITTNDNLAAIRFYQLRNFSLVAIYRQAIEDSRKLKPEIPLRGSDGIPIQDENELELIL</sequence>
<dbReference type="SUPFAM" id="SSF55729">
    <property type="entry name" value="Acyl-CoA N-acyltransferases (Nat)"/>
    <property type="match status" value="1"/>
</dbReference>
<dbReference type="InterPro" id="IPR016181">
    <property type="entry name" value="Acyl_CoA_acyltransferase"/>
</dbReference>
<dbReference type="GO" id="GO:0016747">
    <property type="term" value="F:acyltransferase activity, transferring groups other than amino-acyl groups"/>
    <property type="evidence" value="ECO:0007669"/>
    <property type="project" value="InterPro"/>
</dbReference>
<dbReference type="CDD" id="cd04301">
    <property type="entry name" value="NAT_SF"/>
    <property type="match status" value="1"/>
</dbReference>
<feature type="domain" description="N-acetyltransferase" evidence="3">
    <location>
        <begin position="3"/>
        <end position="142"/>
    </location>
</feature>
<dbReference type="Proteomes" id="UP000295008">
    <property type="component" value="Unassembled WGS sequence"/>
</dbReference>
<dbReference type="EMBL" id="SLUN01000016">
    <property type="protein sequence ID" value="TCL65921.1"/>
    <property type="molecule type" value="Genomic_DNA"/>
</dbReference>
<gene>
    <name evidence="4" type="ORF">EDC14_101651</name>
</gene>
<dbReference type="PANTHER" id="PTHR43877">
    <property type="entry name" value="AMINOALKYLPHOSPHONATE N-ACETYLTRANSFERASE-RELATED-RELATED"/>
    <property type="match status" value="1"/>
</dbReference>
<evidence type="ECO:0000313" key="5">
    <source>
        <dbReference type="Proteomes" id="UP000295008"/>
    </source>
</evidence>
<dbReference type="PROSITE" id="PS51186">
    <property type="entry name" value="GNAT"/>
    <property type="match status" value="1"/>
</dbReference>
<evidence type="ECO:0000256" key="2">
    <source>
        <dbReference type="ARBA" id="ARBA00023315"/>
    </source>
</evidence>
<keyword evidence="5" id="KW-1185">Reference proteome</keyword>
<reference evidence="4 5" key="1">
    <citation type="submission" date="2019-03" db="EMBL/GenBank/DDBJ databases">
        <title>Genomic Encyclopedia of Type Strains, Phase IV (KMG-IV): sequencing the most valuable type-strain genomes for metagenomic binning, comparative biology and taxonomic classification.</title>
        <authorList>
            <person name="Goeker M."/>
        </authorList>
    </citation>
    <scope>NUCLEOTIDE SEQUENCE [LARGE SCALE GENOMIC DNA]</scope>
    <source>
        <strain evidence="4 5">LX-B</strain>
    </source>
</reference>
<dbReference type="InterPro" id="IPR000182">
    <property type="entry name" value="GNAT_dom"/>
</dbReference>
<dbReference type="InterPro" id="IPR050832">
    <property type="entry name" value="Bact_Acetyltransf"/>
</dbReference>
<dbReference type="Gene3D" id="3.40.630.30">
    <property type="match status" value="1"/>
</dbReference>